<dbReference type="Pfam" id="PF13424">
    <property type="entry name" value="TPR_12"/>
    <property type="match status" value="1"/>
</dbReference>
<reference evidence="4" key="1">
    <citation type="submission" date="2021-02" db="EMBL/GenBank/DDBJ databases">
        <authorList>
            <person name="Nowell W R."/>
        </authorList>
    </citation>
    <scope>NUCLEOTIDE SEQUENCE</scope>
</reference>
<dbReference type="EMBL" id="CAJOBJ010037697">
    <property type="protein sequence ID" value="CAF4309217.1"/>
    <property type="molecule type" value="Genomic_DNA"/>
</dbReference>
<keyword evidence="1" id="KW-0677">Repeat</keyword>
<organism evidence="4 5">
    <name type="scientific">Rotaria magnacalcarata</name>
    <dbReference type="NCBI Taxonomy" id="392030"/>
    <lineage>
        <taxon>Eukaryota</taxon>
        <taxon>Metazoa</taxon>
        <taxon>Spiralia</taxon>
        <taxon>Gnathifera</taxon>
        <taxon>Rotifera</taxon>
        <taxon>Eurotatoria</taxon>
        <taxon>Bdelloidea</taxon>
        <taxon>Philodinida</taxon>
        <taxon>Philodinidae</taxon>
        <taxon>Rotaria</taxon>
    </lineage>
</organism>
<dbReference type="PROSITE" id="PS50005">
    <property type="entry name" value="TPR"/>
    <property type="match status" value="1"/>
</dbReference>
<dbReference type="PANTHER" id="PTHR45641">
    <property type="entry name" value="TETRATRICOPEPTIDE REPEAT PROTEIN (AFU_ORTHOLOGUE AFUA_6G03870)"/>
    <property type="match status" value="1"/>
</dbReference>
<evidence type="ECO:0000313" key="4">
    <source>
        <dbReference type="EMBL" id="CAF4309217.1"/>
    </source>
</evidence>
<evidence type="ECO:0000256" key="1">
    <source>
        <dbReference type="ARBA" id="ARBA00022737"/>
    </source>
</evidence>
<dbReference type="PROSITE" id="PS50293">
    <property type="entry name" value="TPR_REGION"/>
    <property type="match status" value="1"/>
</dbReference>
<dbReference type="Gene3D" id="1.25.40.10">
    <property type="entry name" value="Tetratricopeptide repeat domain"/>
    <property type="match status" value="1"/>
</dbReference>
<dbReference type="Proteomes" id="UP000681720">
    <property type="component" value="Unassembled WGS sequence"/>
</dbReference>
<dbReference type="InterPro" id="IPR011990">
    <property type="entry name" value="TPR-like_helical_dom_sf"/>
</dbReference>
<evidence type="ECO:0000256" key="2">
    <source>
        <dbReference type="ARBA" id="ARBA00022803"/>
    </source>
</evidence>
<feature type="repeat" description="TPR" evidence="3">
    <location>
        <begin position="29"/>
        <end position="62"/>
    </location>
</feature>
<feature type="non-terminal residue" evidence="4">
    <location>
        <position position="1"/>
    </location>
</feature>
<comment type="caution">
    <text evidence="4">The sequence shown here is derived from an EMBL/GenBank/DDBJ whole genome shotgun (WGS) entry which is preliminary data.</text>
</comment>
<dbReference type="AlphaFoldDB" id="A0A8S2TX07"/>
<proteinExistence type="predicted"/>
<dbReference type="SUPFAM" id="SSF48452">
    <property type="entry name" value="TPR-like"/>
    <property type="match status" value="1"/>
</dbReference>
<evidence type="ECO:0000256" key="3">
    <source>
        <dbReference type="PROSITE-ProRule" id="PRU00339"/>
    </source>
</evidence>
<keyword evidence="2 3" id="KW-0802">TPR repeat</keyword>
<dbReference type="InterPro" id="IPR019734">
    <property type="entry name" value="TPR_rpt"/>
</dbReference>
<gene>
    <name evidence="4" type="ORF">GIL414_LOCUS26194</name>
</gene>
<accession>A0A8S2TX07</accession>
<evidence type="ECO:0000313" key="5">
    <source>
        <dbReference type="Proteomes" id="UP000681720"/>
    </source>
</evidence>
<sequence length="87" mass="10221">DHDDVALEYFEQSRKISLKPLPSQHPDVADTYHNMGLAYERKGELEQALQLFKKSQMIYEVALPVYHPKLLDIRNITKRVQTKIKLK</sequence>
<dbReference type="PANTHER" id="PTHR45641:SF1">
    <property type="entry name" value="AAA+ ATPASE DOMAIN-CONTAINING PROTEIN"/>
    <property type="match status" value="1"/>
</dbReference>
<name>A0A8S2TX07_9BILA</name>
<protein>
    <recommendedName>
        <fullName evidence="6">Tetratricopeptide repeat protein</fullName>
    </recommendedName>
</protein>
<evidence type="ECO:0008006" key="6">
    <source>
        <dbReference type="Google" id="ProtNLM"/>
    </source>
</evidence>